<evidence type="ECO:0000313" key="1">
    <source>
        <dbReference type="EMBL" id="MBJ7598139.1"/>
    </source>
</evidence>
<dbReference type="AlphaFoldDB" id="A0A934K3D7"/>
<comment type="caution">
    <text evidence="1">The sequence shown here is derived from an EMBL/GenBank/DDBJ whole genome shotgun (WGS) entry which is preliminary data.</text>
</comment>
<dbReference type="InterPro" id="IPR025101">
    <property type="entry name" value="DUF4012"/>
</dbReference>
<dbReference type="Pfam" id="PF13196">
    <property type="entry name" value="DUF4012"/>
    <property type="match status" value="1"/>
</dbReference>
<organism evidence="1 2">
    <name type="scientific">Candidatus Nephthysia bennettiae</name>
    <dbReference type="NCBI Taxonomy" id="3127016"/>
    <lineage>
        <taxon>Bacteria</taxon>
        <taxon>Bacillati</taxon>
        <taxon>Candidatus Dormiibacterota</taxon>
        <taxon>Candidatus Dormibacteria</taxon>
        <taxon>Candidatus Dormibacterales</taxon>
        <taxon>Candidatus Dormibacteraceae</taxon>
        <taxon>Candidatus Nephthysia</taxon>
    </lineage>
</organism>
<accession>A0A934K3D7</accession>
<proteinExistence type="predicted"/>
<gene>
    <name evidence="1" type="ORF">JF922_08645</name>
</gene>
<sequence length="605" mass="64461">MRRVLASGVVLLVLVAMGSLVGGGYLAVRDLQHGVDRLQQATAAIGGNPEAWSPARIGDARVAQEQASHEISAASSQLRANLLVRAGLQLPGAREQVQTALDLAAASEDASAAAGDLIQIAQRYQAMRLAGGPTGPKLLEALVSFAPFSADAQQRLDHAISALQGDARRPVLPPLEGQLRTALTRLNAAKDAVALLSGVAAYVPAAAGKTGPRTYLLLFMNPSELRPAGGFVGAFGTITISDGTPTAINVRSSTELDTLSKTRFPIPKALGTRLLFPNSSLDIADAGWDPDYPSSARLSEQIYQAATGQSVDGTIAFDPYALAAMLRVTGAVDVAPYGTFDDQNLFAKLNSIVNERRDPSSGKKALGPIAQAILQRMVQAPADKWMQAIAASRDEAGARHVLLFMHDSTLSAATRAAGYDGSIVPAVDGKDYLMVVDGNIGGTKGDSYVKKQMHGKVEVSPQGFARHELILSYNYPTGISDPAIPKGQDTAYRDYLRFYIPETSTLLAYYQTYDGGEQRKGAVDEVSIEHGKRVIGTYFRLPPGHSTELHLVFQAPVQANGRFELYLQKQAGLPARSGDFLVSFPGGLTRKLVSGDRDEQLVVQW</sequence>
<name>A0A934K3D7_9BACT</name>
<reference evidence="1" key="1">
    <citation type="submission" date="2020-10" db="EMBL/GenBank/DDBJ databases">
        <title>Ca. Dormibacterota MAGs.</title>
        <authorList>
            <person name="Montgomery K."/>
        </authorList>
    </citation>
    <scope>NUCLEOTIDE SEQUENCE [LARGE SCALE GENOMIC DNA]</scope>
    <source>
        <strain evidence="1">SC8812_S17_10</strain>
    </source>
</reference>
<dbReference type="Proteomes" id="UP000612893">
    <property type="component" value="Unassembled WGS sequence"/>
</dbReference>
<keyword evidence="2" id="KW-1185">Reference proteome</keyword>
<evidence type="ECO:0000313" key="2">
    <source>
        <dbReference type="Proteomes" id="UP000612893"/>
    </source>
</evidence>
<dbReference type="RefSeq" id="WP_338200901.1">
    <property type="nucleotide sequence ID" value="NZ_JAEKNR010000096.1"/>
</dbReference>
<protein>
    <submittedName>
        <fullName evidence="1">DUF4012 domain-containing protein</fullName>
    </submittedName>
</protein>
<dbReference type="EMBL" id="JAEKNR010000096">
    <property type="protein sequence ID" value="MBJ7598139.1"/>
    <property type="molecule type" value="Genomic_DNA"/>
</dbReference>